<dbReference type="GO" id="GO:0019632">
    <property type="term" value="P:shikimate metabolic process"/>
    <property type="evidence" value="ECO:0007669"/>
    <property type="project" value="InterPro"/>
</dbReference>
<evidence type="ECO:0000313" key="12">
    <source>
        <dbReference type="EMBL" id="KRL64863.1"/>
    </source>
</evidence>
<dbReference type="GO" id="GO:0004764">
    <property type="term" value="F:shikimate 3-dehydrogenase (NADP+) activity"/>
    <property type="evidence" value="ECO:0007669"/>
    <property type="project" value="UniProtKB-UniRule"/>
</dbReference>
<feature type="binding site" evidence="8">
    <location>
        <position position="228"/>
    </location>
    <ligand>
        <name>NADP(+)</name>
        <dbReference type="ChEBI" id="CHEBI:58349"/>
    </ligand>
</feature>
<feature type="binding site" evidence="8">
    <location>
        <begin position="19"/>
        <end position="21"/>
    </location>
    <ligand>
        <name>shikimate</name>
        <dbReference type="ChEBI" id="CHEBI:36208"/>
    </ligand>
</feature>
<feature type="binding site" evidence="8">
    <location>
        <begin position="130"/>
        <end position="134"/>
    </location>
    <ligand>
        <name>NADP(+)</name>
        <dbReference type="ChEBI" id="CHEBI:58349"/>
    </ligand>
</feature>
<dbReference type="InterPro" id="IPR011342">
    <property type="entry name" value="Shikimate_DH"/>
</dbReference>
<dbReference type="PANTHER" id="PTHR21089:SF1">
    <property type="entry name" value="BIFUNCTIONAL 3-DEHYDROQUINATE DEHYDRATASE_SHIKIMATE DEHYDROGENASE, CHLOROPLASTIC"/>
    <property type="match status" value="1"/>
</dbReference>
<dbReference type="InterPro" id="IPR022893">
    <property type="entry name" value="Shikimate_DH_fam"/>
</dbReference>
<feature type="active site" description="Proton acceptor" evidence="8">
    <location>
        <position position="70"/>
    </location>
</feature>
<dbReference type="CDD" id="cd01065">
    <property type="entry name" value="NAD_bind_Shikimate_DH"/>
    <property type="match status" value="1"/>
</dbReference>
<evidence type="ECO:0000256" key="4">
    <source>
        <dbReference type="ARBA" id="ARBA00022857"/>
    </source>
</evidence>
<comment type="catalytic activity">
    <reaction evidence="7 8">
        <text>shikimate + NADP(+) = 3-dehydroshikimate + NADPH + H(+)</text>
        <dbReference type="Rhea" id="RHEA:17737"/>
        <dbReference type="ChEBI" id="CHEBI:15378"/>
        <dbReference type="ChEBI" id="CHEBI:16630"/>
        <dbReference type="ChEBI" id="CHEBI:36208"/>
        <dbReference type="ChEBI" id="CHEBI:57783"/>
        <dbReference type="ChEBI" id="CHEBI:58349"/>
        <dbReference type="EC" id="1.1.1.25"/>
    </reaction>
</comment>
<feature type="binding site" evidence="8">
    <location>
        <position position="91"/>
    </location>
    <ligand>
        <name>shikimate</name>
        <dbReference type="ChEBI" id="CHEBI:36208"/>
    </ligand>
</feature>
<dbReference type="GO" id="GO:0050661">
    <property type="term" value="F:NADP binding"/>
    <property type="evidence" value="ECO:0007669"/>
    <property type="project" value="InterPro"/>
</dbReference>
<feature type="binding site" evidence="8">
    <location>
        <position position="258"/>
    </location>
    <ligand>
        <name>shikimate</name>
        <dbReference type="ChEBI" id="CHEBI:36208"/>
    </ligand>
</feature>
<dbReference type="HAMAP" id="MF_00222">
    <property type="entry name" value="Shikimate_DH_AroE"/>
    <property type="match status" value="1"/>
</dbReference>
<dbReference type="UniPathway" id="UPA00053">
    <property type="reaction ID" value="UER00087"/>
</dbReference>
<feature type="binding site" evidence="8">
    <location>
        <position position="230"/>
    </location>
    <ligand>
        <name>shikimate</name>
        <dbReference type="ChEBI" id="CHEBI:36208"/>
    </ligand>
</feature>
<keyword evidence="3 8" id="KW-0028">Amino-acid biosynthesis</keyword>
<evidence type="ECO:0000256" key="8">
    <source>
        <dbReference type="HAMAP-Rule" id="MF_00222"/>
    </source>
</evidence>
<comment type="pathway">
    <text evidence="1 8">Metabolic intermediate biosynthesis; chorismate biosynthesis; chorismate from D-erythrose 4-phosphate and phosphoenolpyruvate: step 4/7.</text>
</comment>
<feature type="domain" description="SDH C-terminal" evidence="11">
    <location>
        <begin position="251"/>
        <end position="281"/>
    </location>
</feature>
<dbReference type="EC" id="1.1.1.25" evidence="2 8"/>
<dbReference type="Gene3D" id="3.40.50.720">
    <property type="entry name" value="NAD(P)-binding Rossmann-like Domain"/>
    <property type="match status" value="1"/>
</dbReference>
<dbReference type="PATRIC" id="fig|1423739.3.peg.677"/>
<proteinExistence type="inferred from homology"/>
<reference evidence="12 13" key="1">
    <citation type="journal article" date="2015" name="Genome Announc.">
        <title>Expanding the biotechnology potential of lactobacilli through comparative genomics of 213 strains and associated genera.</title>
        <authorList>
            <person name="Sun Z."/>
            <person name="Harris H.M."/>
            <person name="McCann A."/>
            <person name="Guo C."/>
            <person name="Argimon S."/>
            <person name="Zhang W."/>
            <person name="Yang X."/>
            <person name="Jeffery I.B."/>
            <person name="Cooney J.C."/>
            <person name="Kagawa T.F."/>
            <person name="Liu W."/>
            <person name="Song Y."/>
            <person name="Salvetti E."/>
            <person name="Wrobel A."/>
            <person name="Rasinkangas P."/>
            <person name="Parkhill J."/>
            <person name="Rea M.C."/>
            <person name="O'Sullivan O."/>
            <person name="Ritari J."/>
            <person name="Douillard F.P."/>
            <person name="Paul Ross R."/>
            <person name="Yang R."/>
            <person name="Briner A.E."/>
            <person name="Felis G.E."/>
            <person name="de Vos W.M."/>
            <person name="Barrangou R."/>
            <person name="Klaenhammer T.R."/>
            <person name="Caufield P.W."/>
            <person name="Cui Y."/>
            <person name="Zhang H."/>
            <person name="O'Toole P.W."/>
        </authorList>
    </citation>
    <scope>NUCLEOTIDE SEQUENCE [LARGE SCALE GENOMIC DNA]</scope>
    <source>
        <strain evidence="12 13">DSM 14421</strain>
    </source>
</reference>
<comment type="caution">
    <text evidence="8">Lacks conserved residue(s) required for the propagation of feature annotation.</text>
</comment>
<dbReference type="InterPro" id="IPR006151">
    <property type="entry name" value="Shikm_DH/Glu-tRNA_Rdtase"/>
</dbReference>
<dbReference type="InterPro" id="IPR041121">
    <property type="entry name" value="SDH_C"/>
</dbReference>
<dbReference type="Pfam" id="PF01488">
    <property type="entry name" value="Shikimate_DH"/>
    <property type="match status" value="1"/>
</dbReference>
<dbReference type="Pfam" id="PF08501">
    <property type="entry name" value="Shikimate_dh_N"/>
    <property type="match status" value="1"/>
</dbReference>
<comment type="caution">
    <text evidence="12">The sequence shown here is derived from an EMBL/GenBank/DDBJ whole genome shotgun (WGS) entry which is preliminary data.</text>
</comment>
<feature type="binding site" evidence="8">
    <location>
        <position position="106"/>
    </location>
    <ligand>
        <name>shikimate</name>
        <dbReference type="ChEBI" id="CHEBI:36208"/>
    </ligand>
</feature>
<comment type="subunit">
    <text evidence="8">Homodimer.</text>
</comment>
<dbReference type="AlphaFoldDB" id="A0A0R1S7G4"/>
<organism evidence="12 13">
    <name type="scientific">Lentilactobacillus diolivorans DSM 14421</name>
    <dbReference type="NCBI Taxonomy" id="1423739"/>
    <lineage>
        <taxon>Bacteria</taxon>
        <taxon>Bacillati</taxon>
        <taxon>Bacillota</taxon>
        <taxon>Bacilli</taxon>
        <taxon>Lactobacillales</taxon>
        <taxon>Lactobacillaceae</taxon>
        <taxon>Lentilactobacillus</taxon>
    </lineage>
</organism>
<evidence type="ECO:0000259" key="9">
    <source>
        <dbReference type="Pfam" id="PF01488"/>
    </source>
</evidence>
<dbReference type="STRING" id="1423739.FC85_GL000647"/>
<dbReference type="EMBL" id="AZEY01000079">
    <property type="protein sequence ID" value="KRL64863.1"/>
    <property type="molecule type" value="Genomic_DNA"/>
</dbReference>
<sequence length="295" mass="31927">MIDGHTKLFGFLAHPAAHSLSPLIHNTSFKVTGINGTYLAFDVTSDGLENTITALRSMHIGGVNLSMPLKTEVIPLLDEMTPRAKRLQAVNTIVNQNGKLIGDTTDGQGFVDALAQQGISVAGKQLTVLGAGGAGRSIIAALIDAGARQINVFKRQNETFEKRKQQPESWSDVVSVIPYENLEKMAASIEASQIIVNTTNVGMSHDHALPILQTMIDLLNSQQIVVDVIYFPLTTPFLEAAKKQGCQTFNGVGMLVHQAAGSFLEWTGKQMPVKEVIAAVRQEVMRRQDVVKSVV</sequence>
<protein>
    <recommendedName>
        <fullName evidence="2 8">Shikimate dehydrogenase (NADP(+))</fullName>
        <shortName evidence="8">SDH</shortName>
        <ecNumber evidence="2 8">1.1.1.25</ecNumber>
    </recommendedName>
</protein>
<dbReference type="InterPro" id="IPR046346">
    <property type="entry name" value="Aminoacid_DH-like_N_sf"/>
</dbReference>
<name>A0A0R1S7G4_9LACO</name>
<evidence type="ECO:0000259" key="10">
    <source>
        <dbReference type="Pfam" id="PF08501"/>
    </source>
</evidence>
<evidence type="ECO:0000259" key="11">
    <source>
        <dbReference type="Pfam" id="PF18317"/>
    </source>
</evidence>
<evidence type="ECO:0000256" key="2">
    <source>
        <dbReference type="ARBA" id="ARBA00012962"/>
    </source>
</evidence>
<dbReference type="RefSeq" id="WP_057865114.1">
    <property type="nucleotide sequence ID" value="NZ_AZEY01000079.1"/>
</dbReference>
<dbReference type="PANTHER" id="PTHR21089">
    <property type="entry name" value="SHIKIMATE DEHYDROGENASE"/>
    <property type="match status" value="1"/>
</dbReference>
<dbReference type="SUPFAM" id="SSF53223">
    <property type="entry name" value="Aminoacid dehydrogenase-like, N-terminal domain"/>
    <property type="match status" value="1"/>
</dbReference>
<feature type="domain" description="Quinate/shikimate 5-dehydrogenase/glutamyl-tRNA reductase" evidence="9">
    <location>
        <begin position="114"/>
        <end position="200"/>
    </location>
</feature>
<dbReference type="SUPFAM" id="SSF51735">
    <property type="entry name" value="NAD(P)-binding Rossmann-fold domains"/>
    <property type="match status" value="1"/>
</dbReference>
<evidence type="ECO:0000256" key="3">
    <source>
        <dbReference type="ARBA" id="ARBA00022605"/>
    </source>
</evidence>
<dbReference type="Pfam" id="PF18317">
    <property type="entry name" value="SDH_C"/>
    <property type="match status" value="1"/>
</dbReference>
<dbReference type="NCBIfam" id="TIGR00507">
    <property type="entry name" value="aroE"/>
    <property type="match status" value="1"/>
</dbReference>
<comment type="function">
    <text evidence="8">Involved in the biosynthesis of the chorismate, which leads to the biosynthesis of aromatic amino acids. Catalyzes the reversible NADPH linked reduction of 3-dehydroshikimate (DHSA) to yield shikimate (SA).</text>
</comment>
<evidence type="ECO:0000256" key="7">
    <source>
        <dbReference type="ARBA" id="ARBA00049442"/>
    </source>
</evidence>
<dbReference type="GO" id="GO:0008652">
    <property type="term" value="P:amino acid biosynthetic process"/>
    <property type="evidence" value="ECO:0007669"/>
    <property type="project" value="UniProtKB-KW"/>
</dbReference>
<evidence type="ECO:0000256" key="1">
    <source>
        <dbReference type="ARBA" id="ARBA00004871"/>
    </source>
</evidence>
<evidence type="ECO:0000313" key="13">
    <source>
        <dbReference type="Proteomes" id="UP000052013"/>
    </source>
</evidence>
<feature type="binding site" evidence="8">
    <location>
        <position position="251"/>
    </location>
    <ligand>
        <name>NADP(+)</name>
        <dbReference type="ChEBI" id="CHEBI:58349"/>
    </ligand>
</feature>
<keyword evidence="5 8" id="KW-0560">Oxidoreductase</keyword>
<gene>
    <name evidence="8" type="primary">aroE</name>
    <name evidence="12" type="ORF">FC85_GL000647</name>
</gene>
<dbReference type="InterPro" id="IPR013708">
    <property type="entry name" value="Shikimate_DH-bd_N"/>
</dbReference>
<keyword evidence="6 8" id="KW-0057">Aromatic amino acid biosynthesis</keyword>
<accession>A0A0R1S7G4</accession>
<dbReference type="InterPro" id="IPR036291">
    <property type="entry name" value="NAD(P)-bd_dom_sf"/>
</dbReference>
<evidence type="ECO:0000256" key="6">
    <source>
        <dbReference type="ARBA" id="ARBA00023141"/>
    </source>
</evidence>
<feature type="binding site" evidence="8">
    <location>
        <position position="66"/>
    </location>
    <ligand>
        <name>shikimate</name>
        <dbReference type="ChEBI" id="CHEBI:36208"/>
    </ligand>
</feature>
<comment type="similarity">
    <text evidence="8">Belongs to the shikimate dehydrogenase family.</text>
</comment>
<dbReference type="GO" id="GO:0009073">
    <property type="term" value="P:aromatic amino acid family biosynthetic process"/>
    <property type="evidence" value="ECO:0007669"/>
    <property type="project" value="UniProtKB-KW"/>
</dbReference>
<feature type="domain" description="Shikimate dehydrogenase substrate binding N-terminal" evidence="10">
    <location>
        <begin position="12"/>
        <end position="93"/>
    </location>
</feature>
<dbReference type="GO" id="GO:0009423">
    <property type="term" value="P:chorismate biosynthetic process"/>
    <property type="evidence" value="ECO:0007669"/>
    <property type="project" value="UniProtKB-UniRule"/>
</dbReference>
<dbReference type="Proteomes" id="UP000052013">
    <property type="component" value="Unassembled WGS sequence"/>
</dbReference>
<dbReference type="Gene3D" id="3.40.50.10860">
    <property type="entry name" value="Leucine Dehydrogenase, chain A, domain 1"/>
    <property type="match status" value="1"/>
</dbReference>
<keyword evidence="4 8" id="KW-0521">NADP</keyword>
<evidence type="ECO:0000256" key="5">
    <source>
        <dbReference type="ARBA" id="ARBA00023002"/>
    </source>
</evidence>